<keyword evidence="1 2" id="KW-0238">DNA-binding</keyword>
<accession>A0A2S8B283</accession>
<evidence type="ECO:0000313" key="6">
    <source>
        <dbReference type="Proteomes" id="UP000238954"/>
    </source>
</evidence>
<evidence type="ECO:0000256" key="3">
    <source>
        <dbReference type="SAM" id="MobiDB-lite"/>
    </source>
</evidence>
<dbReference type="Pfam" id="PF00440">
    <property type="entry name" value="TetR_N"/>
    <property type="match status" value="1"/>
</dbReference>
<dbReference type="PANTHER" id="PTHR30055:SF148">
    <property type="entry name" value="TETR-FAMILY TRANSCRIPTIONAL REGULATOR"/>
    <property type="match status" value="1"/>
</dbReference>
<feature type="DNA-binding region" description="H-T-H motif" evidence="2">
    <location>
        <begin position="78"/>
        <end position="97"/>
    </location>
</feature>
<evidence type="ECO:0000313" key="5">
    <source>
        <dbReference type="EMBL" id="PQM26515.1"/>
    </source>
</evidence>
<dbReference type="Proteomes" id="UP000238954">
    <property type="component" value="Chromosome"/>
</dbReference>
<comment type="caution">
    <text evidence="5">The sequence shown here is derived from an EMBL/GenBank/DDBJ whole genome shotgun (WGS) entry which is preliminary data.</text>
</comment>
<name>A0A2S8B283_9SPHN</name>
<dbReference type="InterPro" id="IPR050109">
    <property type="entry name" value="HTH-type_TetR-like_transc_reg"/>
</dbReference>
<reference evidence="6" key="1">
    <citation type="submission" date="2017-11" db="EMBL/GenBank/DDBJ databases">
        <title>The complete genome sequence of Sphingopyxis pomeranensis sp. nov. strain WS5A3p.</title>
        <authorList>
            <person name="Kaminski M.A."/>
        </authorList>
    </citation>
    <scope>NUCLEOTIDE SEQUENCE [LARGE SCALE GENOMIC DNA]</scope>
    <source>
        <strain evidence="6">WS5A3p</strain>
    </source>
</reference>
<dbReference type="GO" id="GO:0003700">
    <property type="term" value="F:DNA-binding transcription factor activity"/>
    <property type="evidence" value="ECO:0007669"/>
    <property type="project" value="TreeGrafter"/>
</dbReference>
<dbReference type="EMBL" id="PHFW01000003">
    <property type="protein sequence ID" value="PQM26515.1"/>
    <property type="molecule type" value="Genomic_DNA"/>
</dbReference>
<protein>
    <recommendedName>
        <fullName evidence="4">HTH tetR-type domain-containing protein</fullName>
    </recommendedName>
</protein>
<dbReference type="InterPro" id="IPR009057">
    <property type="entry name" value="Homeodomain-like_sf"/>
</dbReference>
<evidence type="ECO:0000256" key="2">
    <source>
        <dbReference type="PROSITE-ProRule" id="PRU00335"/>
    </source>
</evidence>
<dbReference type="Gene3D" id="1.10.357.10">
    <property type="entry name" value="Tetracycline Repressor, domain 2"/>
    <property type="match status" value="1"/>
</dbReference>
<dbReference type="SUPFAM" id="SSF46689">
    <property type="entry name" value="Homeodomain-like"/>
    <property type="match status" value="1"/>
</dbReference>
<feature type="domain" description="HTH tetR-type" evidence="4">
    <location>
        <begin position="55"/>
        <end position="115"/>
    </location>
</feature>
<gene>
    <name evidence="5" type="ORF">CVO77_15950</name>
</gene>
<dbReference type="PANTHER" id="PTHR30055">
    <property type="entry name" value="HTH-TYPE TRANSCRIPTIONAL REGULATOR RUTR"/>
    <property type="match status" value="1"/>
</dbReference>
<evidence type="ECO:0000259" key="4">
    <source>
        <dbReference type="PROSITE" id="PS50977"/>
    </source>
</evidence>
<dbReference type="AlphaFoldDB" id="A0A2S8B283"/>
<dbReference type="PROSITE" id="PS50977">
    <property type="entry name" value="HTH_TETR_2"/>
    <property type="match status" value="1"/>
</dbReference>
<dbReference type="GO" id="GO:0000976">
    <property type="term" value="F:transcription cis-regulatory region binding"/>
    <property type="evidence" value="ECO:0007669"/>
    <property type="project" value="TreeGrafter"/>
</dbReference>
<evidence type="ECO:0000256" key="1">
    <source>
        <dbReference type="ARBA" id="ARBA00023125"/>
    </source>
</evidence>
<organism evidence="5 6">
    <name type="scientific">Sphingopyxis lindanitolerans</name>
    <dbReference type="NCBI Taxonomy" id="2054227"/>
    <lineage>
        <taxon>Bacteria</taxon>
        <taxon>Pseudomonadati</taxon>
        <taxon>Pseudomonadota</taxon>
        <taxon>Alphaproteobacteria</taxon>
        <taxon>Sphingomonadales</taxon>
        <taxon>Sphingomonadaceae</taxon>
        <taxon>Sphingopyxis</taxon>
    </lineage>
</organism>
<keyword evidence="6" id="KW-1185">Reference proteome</keyword>
<sequence>MAFRTGSNGRYILRSTDPFLTGALAPKGRMPKSSLVPVEDATPPSKPQMGRPRSADVDRRIFKETLDVVSERGFSGVTVNEICERAGISRATFYRRYPSPAEALAEAINEAFEFHALPHSQDPVEYLLEFAQSIERSYSDPRIAPAIGFMIGEYKAKPDVYQGLQNGLRERRAHVRSALEKMGTLPRQKDQPLDIDEVLVILSSLAWNASVTKRKLDADVLRTIISRLIR</sequence>
<proteinExistence type="predicted"/>
<feature type="region of interest" description="Disordered" evidence="3">
    <location>
        <begin position="28"/>
        <end position="55"/>
    </location>
</feature>
<dbReference type="InterPro" id="IPR001647">
    <property type="entry name" value="HTH_TetR"/>
</dbReference>